<reference evidence="1 2" key="1">
    <citation type="submission" date="2024-11" db="EMBL/GenBank/DDBJ databases">
        <title>A near-complete genome assembly of Cinchona calisaya.</title>
        <authorList>
            <person name="Lian D.C."/>
            <person name="Zhao X.W."/>
            <person name="Wei L."/>
        </authorList>
    </citation>
    <scope>NUCLEOTIDE SEQUENCE [LARGE SCALE GENOMIC DNA]</scope>
    <source>
        <tissue evidence="1">Nenye</tissue>
    </source>
</reference>
<comment type="caution">
    <text evidence="1">The sequence shown here is derived from an EMBL/GenBank/DDBJ whole genome shotgun (WGS) entry which is preliminary data.</text>
</comment>
<evidence type="ECO:0000313" key="1">
    <source>
        <dbReference type="EMBL" id="KAL3518861.1"/>
    </source>
</evidence>
<sequence length="76" mass="8894">MMRFIISERERPLVLCFLAMYSSCVTKELDARWEALMTYFGIDTKPFPPLMPYTWFDARDVVGYAEIDNEATDVDT</sequence>
<name>A0ABD2ZJ44_9GENT</name>
<accession>A0ABD2ZJ44</accession>
<keyword evidence="2" id="KW-1185">Reference proteome</keyword>
<gene>
    <name evidence="1" type="ORF">ACH5RR_021450</name>
</gene>
<organism evidence="1 2">
    <name type="scientific">Cinchona calisaya</name>
    <dbReference type="NCBI Taxonomy" id="153742"/>
    <lineage>
        <taxon>Eukaryota</taxon>
        <taxon>Viridiplantae</taxon>
        <taxon>Streptophyta</taxon>
        <taxon>Embryophyta</taxon>
        <taxon>Tracheophyta</taxon>
        <taxon>Spermatophyta</taxon>
        <taxon>Magnoliopsida</taxon>
        <taxon>eudicotyledons</taxon>
        <taxon>Gunneridae</taxon>
        <taxon>Pentapetalae</taxon>
        <taxon>asterids</taxon>
        <taxon>lamiids</taxon>
        <taxon>Gentianales</taxon>
        <taxon>Rubiaceae</taxon>
        <taxon>Cinchonoideae</taxon>
        <taxon>Cinchoneae</taxon>
        <taxon>Cinchona</taxon>
    </lineage>
</organism>
<protein>
    <submittedName>
        <fullName evidence="1">Uncharacterized protein</fullName>
    </submittedName>
</protein>
<dbReference type="Proteomes" id="UP001630127">
    <property type="component" value="Unassembled WGS sequence"/>
</dbReference>
<dbReference type="AlphaFoldDB" id="A0ABD2ZJ44"/>
<proteinExistence type="predicted"/>
<evidence type="ECO:0000313" key="2">
    <source>
        <dbReference type="Proteomes" id="UP001630127"/>
    </source>
</evidence>
<dbReference type="EMBL" id="JBJUIK010000009">
    <property type="protein sequence ID" value="KAL3518861.1"/>
    <property type="molecule type" value="Genomic_DNA"/>
</dbReference>